<evidence type="ECO:0000313" key="4">
    <source>
        <dbReference type="Proteomes" id="UP000250831"/>
    </source>
</evidence>
<dbReference type="InterPro" id="IPR008207">
    <property type="entry name" value="Sig_transdc_His_kin_Hpt_dom"/>
</dbReference>
<name>A0A363NV41_9SPHI</name>
<evidence type="ECO:0000259" key="2">
    <source>
        <dbReference type="PROSITE" id="PS50894"/>
    </source>
</evidence>
<dbReference type="GO" id="GO:0004672">
    <property type="term" value="F:protein kinase activity"/>
    <property type="evidence" value="ECO:0007669"/>
    <property type="project" value="UniProtKB-ARBA"/>
</dbReference>
<proteinExistence type="predicted"/>
<feature type="modified residue" description="Phosphohistidine" evidence="1">
    <location>
        <position position="55"/>
    </location>
</feature>
<comment type="caution">
    <text evidence="3">The sequence shown here is derived from an EMBL/GenBank/DDBJ whole genome shotgun (WGS) entry which is preliminary data.</text>
</comment>
<dbReference type="AlphaFoldDB" id="A0A363NV41"/>
<organism evidence="3 4">
    <name type="scientific">Sphingobacterium athyrii</name>
    <dbReference type="NCBI Taxonomy" id="2152717"/>
    <lineage>
        <taxon>Bacteria</taxon>
        <taxon>Pseudomonadati</taxon>
        <taxon>Bacteroidota</taxon>
        <taxon>Sphingobacteriia</taxon>
        <taxon>Sphingobacteriales</taxon>
        <taxon>Sphingobacteriaceae</taxon>
        <taxon>Sphingobacterium</taxon>
    </lineage>
</organism>
<dbReference type="OrthoDB" id="982275at2"/>
<dbReference type="Gene3D" id="1.20.120.160">
    <property type="entry name" value="HPT domain"/>
    <property type="match status" value="1"/>
</dbReference>
<evidence type="ECO:0000313" key="3">
    <source>
        <dbReference type="EMBL" id="PUV24649.1"/>
    </source>
</evidence>
<protein>
    <recommendedName>
        <fullName evidence="2">HPt domain-containing protein</fullName>
    </recommendedName>
</protein>
<dbReference type="PROSITE" id="PS50894">
    <property type="entry name" value="HPT"/>
    <property type="match status" value="1"/>
</dbReference>
<sequence>MNHIDIDLIKQNMFDNSDLIKQFVSMYLIQTPVDLDNLRNALAEGDHQKIADAAHHIKPTMDYIGAFHLKAKFEELEMNAKNQESLEGLRATFHVLDIEMKELLFELEQYEKTI</sequence>
<dbReference type="Proteomes" id="UP000250831">
    <property type="component" value="Unassembled WGS sequence"/>
</dbReference>
<keyword evidence="1" id="KW-0597">Phosphoprotein</keyword>
<dbReference type="InterPro" id="IPR036641">
    <property type="entry name" value="HPT_dom_sf"/>
</dbReference>
<evidence type="ECO:0000256" key="1">
    <source>
        <dbReference type="PROSITE-ProRule" id="PRU00110"/>
    </source>
</evidence>
<dbReference type="RefSeq" id="WP_108632985.1">
    <property type="nucleotide sequence ID" value="NZ_DAMCKI010000106.1"/>
</dbReference>
<feature type="domain" description="HPt" evidence="2">
    <location>
        <begin position="16"/>
        <end position="114"/>
    </location>
</feature>
<accession>A0A363NV41</accession>
<dbReference type="GO" id="GO:0000160">
    <property type="term" value="P:phosphorelay signal transduction system"/>
    <property type="evidence" value="ECO:0007669"/>
    <property type="project" value="InterPro"/>
</dbReference>
<dbReference type="EMBL" id="QCXX01000002">
    <property type="protein sequence ID" value="PUV24649.1"/>
    <property type="molecule type" value="Genomic_DNA"/>
</dbReference>
<reference evidence="3 4" key="1">
    <citation type="submission" date="2018-04" db="EMBL/GenBank/DDBJ databases">
        <title>Sphingobacterium sp. M46 Genome.</title>
        <authorList>
            <person name="Cheng J."/>
            <person name="Li Y."/>
        </authorList>
    </citation>
    <scope>NUCLEOTIDE SEQUENCE [LARGE SCALE GENOMIC DNA]</scope>
    <source>
        <strain evidence="3 4">M46</strain>
    </source>
</reference>
<dbReference type="Pfam" id="PF01627">
    <property type="entry name" value="Hpt"/>
    <property type="match status" value="1"/>
</dbReference>
<dbReference type="SUPFAM" id="SSF47226">
    <property type="entry name" value="Histidine-containing phosphotransfer domain, HPT domain"/>
    <property type="match status" value="1"/>
</dbReference>
<keyword evidence="4" id="KW-1185">Reference proteome</keyword>
<gene>
    <name evidence="3" type="ORF">DCO56_06585</name>
</gene>